<dbReference type="InterPro" id="IPR001096">
    <property type="entry name" value="Peptidase_C13"/>
</dbReference>
<accession>A0A9P4WVK0</accession>
<name>A0A9P4WVK0_9PLEO</name>
<evidence type="ECO:0000256" key="1">
    <source>
        <dbReference type="ARBA" id="ARBA00009941"/>
    </source>
</evidence>
<dbReference type="OrthoDB" id="3663728at2759"/>
<reference evidence="2" key="1">
    <citation type="submission" date="2019-04" db="EMBL/GenBank/DDBJ databases">
        <title>Sequencing of skin fungus with MAO and IRED activity.</title>
        <authorList>
            <person name="Marsaioli A.J."/>
            <person name="Bonatto J.M.C."/>
            <person name="Reis Junior O."/>
        </authorList>
    </citation>
    <scope>NUCLEOTIDE SEQUENCE</scope>
    <source>
        <strain evidence="2">28M1</strain>
    </source>
</reference>
<comment type="similarity">
    <text evidence="1">Belongs to the peptidase C13 family.</text>
</comment>
<dbReference type="Pfam" id="PF01650">
    <property type="entry name" value="Peptidase_C13"/>
    <property type="match status" value="1"/>
</dbReference>
<dbReference type="EMBL" id="SWKV01000012">
    <property type="protein sequence ID" value="KAF3043368.1"/>
    <property type="molecule type" value="Genomic_DNA"/>
</dbReference>
<keyword evidence="3" id="KW-1185">Reference proteome</keyword>
<dbReference type="GO" id="GO:0008233">
    <property type="term" value="F:peptidase activity"/>
    <property type="evidence" value="ECO:0007669"/>
    <property type="project" value="InterPro"/>
</dbReference>
<protein>
    <submittedName>
        <fullName evidence="2">Uncharacterized protein</fullName>
    </submittedName>
</protein>
<gene>
    <name evidence="2" type="ORF">E8E12_001059</name>
</gene>
<evidence type="ECO:0000313" key="3">
    <source>
        <dbReference type="Proteomes" id="UP000758155"/>
    </source>
</evidence>
<dbReference type="AlphaFoldDB" id="A0A9P4WVK0"/>
<dbReference type="Proteomes" id="UP000758155">
    <property type="component" value="Unassembled WGS sequence"/>
</dbReference>
<proteinExistence type="inferred from homology"/>
<organism evidence="2 3">
    <name type="scientific">Didymella heteroderae</name>
    <dbReference type="NCBI Taxonomy" id="1769908"/>
    <lineage>
        <taxon>Eukaryota</taxon>
        <taxon>Fungi</taxon>
        <taxon>Dikarya</taxon>
        <taxon>Ascomycota</taxon>
        <taxon>Pezizomycotina</taxon>
        <taxon>Dothideomycetes</taxon>
        <taxon>Pleosporomycetidae</taxon>
        <taxon>Pleosporales</taxon>
        <taxon>Pleosporineae</taxon>
        <taxon>Didymellaceae</taxon>
        <taxon>Didymella</taxon>
    </lineage>
</organism>
<evidence type="ECO:0000313" key="2">
    <source>
        <dbReference type="EMBL" id="KAF3043368.1"/>
    </source>
</evidence>
<dbReference type="Gene3D" id="3.40.50.1460">
    <property type="match status" value="1"/>
</dbReference>
<sequence>MLPKFILKELAKLGKKAKLPDKVNVFVFCHGCHEGSLQIGSQALQMSELNETISNEFEFGVQVNVIVAACCSGILMDMIKDEDKTRRTVQVSAKAAQKSWSFARQSNSGNYRGSPFVSAYINSLMLEHFNHVNTAGISKLGDLVEEAQSYHDDFRNPLDALLNVFSHKYIVHTFKGGDPKNKVSRRFYTPPQPSPQPPPHTAVASASVVSEKRSAWTKAVQHEVDLLRTSFKDCPNSDKDFFQQITLLGETESNGEALELFKELLLGLRW</sequence>
<comment type="caution">
    <text evidence="2">The sequence shown here is derived from an EMBL/GenBank/DDBJ whole genome shotgun (WGS) entry which is preliminary data.</text>
</comment>
<dbReference type="GO" id="GO:0006508">
    <property type="term" value="P:proteolysis"/>
    <property type="evidence" value="ECO:0007669"/>
    <property type="project" value="InterPro"/>
</dbReference>